<evidence type="ECO:0000259" key="4">
    <source>
        <dbReference type="Pfam" id="PF13339"/>
    </source>
</evidence>
<dbReference type="PANTHER" id="PTHR15565">
    <property type="entry name" value="AATF PROTEIN APOPTOSIS ANTAGONIZING TRANSCRIPTION FACTOR"/>
    <property type="match status" value="1"/>
</dbReference>
<name>A0A8B7YT12_ACAPL</name>
<dbReference type="OMA" id="INFMAPN"/>
<sequence length="569" mass="63863">MPKPNSRMSLAEQIAALNDPAPSFDPEDASDTETKAKLAEFEDEFEDASDVPSSKLRRRNAGILADDDKRYAGRTTSRRDLDSWDDGVIGSSKQGDDALSSDDDASISDDGSISDDDRMQQCSDEDSSAEEQSDSDGERRATRNLEDAFMRIRAELDEESSGDDEIGAAEDDDDFDDHGEDSDDNDHDDDSDDDDDDDDEDGDYHSNQEATSGVQAFSEVSIEEEVAKGKATKAQLTLWDAFIESRIKIQKALAIANQLPAYDKQAAFVQRGGQAVQEMLHSSSRQLKALLKKLIDLQQALLLGNQATRHIVVGKEAVDQKSDEEVTSSDDADGEDDSSPPERSRQRPAVGQRKRKPDTGDLGEFLAKRHKDFQSFQFDTIQKWHEKTRLASGKHSSKSFASFEKSAVSQIEQVLQDKPRLIRRTQLRRTVYTRLGEPEGADDGTQSKEDSQDVTAAGNSHLKEYDEETFDDDDFYHQLLRELIDKRTSSTTDPVQLTRQWLEVQKLRRKIKRKVDTKASKGRKIRYDVHPPLVSFMAGKDTGTMMESARDELFRSLFGRRRNLAKDVL</sequence>
<dbReference type="RefSeq" id="XP_022096433.1">
    <property type="nucleotide sequence ID" value="XM_022240741.1"/>
</dbReference>
<evidence type="ECO:0000256" key="1">
    <source>
        <dbReference type="ARBA" id="ARBA00008966"/>
    </source>
</evidence>
<feature type="domain" description="AATF leucine zipper-containing" evidence="4">
    <location>
        <begin position="225"/>
        <end position="387"/>
    </location>
</feature>
<evidence type="ECO:0000256" key="2">
    <source>
        <dbReference type="SAM" id="MobiDB-lite"/>
    </source>
</evidence>
<feature type="compositionally biased region" description="Acidic residues" evidence="2">
    <location>
        <begin position="325"/>
        <end position="339"/>
    </location>
</feature>
<dbReference type="OrthoDB" id="5783963at2759"/>
<dbReference type="Pfam" id="PF13339">
    <property type="entry name" value="AATF-Che1"/>
    <property type="match status" value="1"/>
</dbReference>
<evidence type="ECO:0000313" key="6">
    <source>
        <dbReference type="RefSeq" id="XP_022096433.1"/>
    </source>
</evidence>
<dbReference type="Pfam" id="PF08164">
    <property type="entry name" value="TRAUB"/>
    <property type="match status" value="1"/>
</dbReference>
<feature type="compositionally biased region" description="Basic and acidic residues" evidence="2">
    <location>
        <begin position="136"/>
        <end position="155"/>
    </location>
</feature>
<evidence type="ECO:0000313" key="5">
    <source>
        <dbReference type="Proteomes" id="UP000694845"/>
    </source>
</evidence>
<feature type="region of interest" description="Disordered" evidence="2">
    <location>
        <begin position="42"/>
        <end position="217"/>
    </location>
</feature>
<feature type="region of interest" description="Disordered" evidence="2">
    <location>
        <begin position="433"/>
        <end position="456"/>
    </location>
</feature>
<dbReference type="Proteomes" id="UP000694845">
    <property type="component" value="Unplaced"/>
</dbReference>
<proteinExistence type="inferred from homology"/>
<dbReference type="GO" id="GO:0005730">
    <property type="term" value="C:nucleolus"/>
    <property type="evidence" value="ECO:0007669"/>
    <property type="project" value="TreeGrafter"/>
</dbReference>
<feature type="compositionally biased region" description="Acidic residues" evidence="2">
    <location>
        <begin position="123"/>
        <end position="135"/>
    </location>
</feature>
<dbReference type="GeneID" id="110982380"/>
<feature type="region of interest" description="Disordered" evidence="2">
    <location>
        <begin position="316"/>
        <end position="362"/>
    </location>
</feature>
<feature type="compositionally biased region" description="Polar residues" evidence="2">
    <location>
        <begin position="205"/>
        <end position="215"/>
    </location>
</feature>
<accession>A0A8B7YT12</accession>
<keyword evidence="5" id="KW-1185">Reference proteome</keyword>
<feature type="region of interest" description="Disordered" evidence="2">
    <location>
        <begin position="15"/>
        <end position="34"/>
    </location>
</feature>
<comment type="similarity">
    <text evidence="1">Belongs to the AATF family.</text>
</comment>
<reference evidence="6" key="1">
    <citation type="submission" date="2025-08" db="UniProtKB">
        <authorList>
            <consortium name="RefSeq"/>
        </authorList>
    </citation>
    <scope>IDENTIFICATION</scope>
</reference>
<feature type="compositionally biased region" description="Basic and acidic residues" evidence="2">
    <location>
        <begin position="66"/>
        <end position="82"/>
    </location>
</feature>
<feature type="compositionally biased region" description="Acidic residues" evidence="2">
    <location>
        <begin position="156"/>
        <end position="202"/>
    </location>
</feature>
<dbReference type="InterPro" id="IPR025160">
    <property type="entry name" value="AATF"/>
</dbReference>
<dbReference type="InterPro" id="IPR039223">
    <property type="entry name" value="AATF/Bfr2"/>
</dbReference>
<feature type="domain" description="Apoptosis-antagonizing transcription factor C-terminal" evidence="3">
    <location>
        <begin position="476"/>
        <end position="558"/>
    </location>
</feature>
<gene>
    <name evidence="6" type="primary">LOC110982380</name>
</gene>
<evidence type="ECO:0000259" key="3">
    <source>
        <dbReference type="Pfam" id="PF08164"/>
    </source>
</evidence>
<dbReference type="PANTHER" id="PTHR15565:SF0">
    <property type="entry name" value="PROTEIN AATF"/>
    <property type="match status" value="1"/>
</dbReference>
<dbReference type="InterPro" id="IPR012617">
    <property type="entry name" value="AATF_C"/>
</dbReference>
<organism evidence="5 6">
    <name type="scientific">Acanthaster planci</name>
    <name type="common">Crown-of-thorns starfish</name>
    <dbReference type="NCBI Taxonomy" id="133434"/>
    <lineage>
        <taxon>Eukaryota</taxon>
        <taxon>Metazoa</taxon>
        <taxon>Echinodermata</taxon>
        <taxon>Eleutherozoa</taxon>
        <taxon>Asterozoa</taxon>
        <taxon>Asteroidea</taxon>
        <taxon>Valvatacea</taxon>
        <taxon>Valvatida</taxon>
        <taxon>Acanthasteridae</taxon>
        <taxon>Acanthaster</taxon>
    </lineage>
</organism>
<dbReference type="KEGG" id="aplc:110982380"/>
<protein>
    <submittedName>
        <fullName evidence="6">Protein AATF-like</fullName>
    </submittedName>
</protein>
<dbReference type="AlphaFoldDB" id="A0A8B7YT12"/>